<dbReference type="Proteomes" id="UP000799424">
    <property type="component" value="Unassembled WGS sequence"/>
</dbReference>
<evidence type="ECO:0000313" key="3">
    <source>
        <dbReference type="Proteomes" id="UP000799424"/>
    </source>
</evidence>
<feature type="region of interest" description="Disordered" evidence="1">
    <location>
        <begin position="13"/>
        <end position="32"/>
    </location>
</feature>
<gene>
    <name evidence="2" type="ORF">CC86DRAFT_35161</name>
</gene>
<dbReference type="AlphaFoldDB" id="A0A6A6ZZE4"/>
<sequence>MFKALTPALDIRASKASIHPPHHDHPNARSSPQRTNFLAFATSNRQIPSSNLTLTLSTALPPNPAGRPLARKTRVASQSCIFAASTHCPTTIDSHAQQRHIAGGLIDQQTTQSHHFLASNLPSSSHSPDREHVTPCQRVPPSVARRVTCLCCLVCRGRQNARLD</sequence>
<accession>A0A6A6ZZE4</accession>
<keyword evidence="3" id="KW-1185">Reference proteome</keyword>
<dbReference type="EMBL" id="MU006227">
    <property type="protein sequence ID" value="KAF2825807.1"/>
    <property type="molecule type" value="Genomic_DNA"/>
</dbReference>
<evidence type="ECO:0000313" key="2">
    <source>
        <dbReference type="EMBL" id="KAF2825807.1"/>
    </source>
</evidence>
<reference evidence="2" key="1">
    <citation type="journal article" date="2020" name="Stud. Mycol.">
        <title>101 Dothideomycetes genomes: a test case for predicting lifestyles and emergence of pathogens.</title>
        <authorList>
            <person name="Haridas S."/>
            <person name="Albert R."/>
            <person name="Binder M."/>
            <person name="Bloem J."/>
            <person name="Labutti K."/>
            <person name="Salamov A."/>
            <person name="Andreopoulos B."/>
            <person name="Baker S."/>
            <person name="Barry K."/>
            <person name="Bills G."/>
            <person name="Bluhm B."/>
            <person name="Cannon C."/>
            <person name="Castanera R."/>
            <person name="Culley D."/>
            <person name="Daum C."/>
            <person name="Ezra D."/>
            <person name="Gonzalez J."/>
            <person name="Henrissat B."/>
            <person name="Kuo A."/>
            <person name="Liang C."/>
            <person name="Lipzen A."/>
            <person name="Lutzoni F."/>
            <person name="Magnuson J."/>
            <person name="Mondo S."/>
            <person name="Nolan M."/>
            <person name="Ohm R."/>
            <person name="Pangilinan J."/>
            <person name="Park H.-J."/>
            <person name="Ramirez L."/>
            <person name="Alfaro M."/>
            <person name="Sun H."/>
            <person name="Tritt A."/>
            <person name="Yoshinaga Y."/>
            <person name="Zwiers L.-H."/>
            <person name="Turgeon B."/>
            <person name="Goodwin S."/>
            <person name="Spatafora J."/>
            <person name="Crous P."/>
            <person name="Grigoriev I."/>
        </authorList>
    </citation>
    <scope>NUCLEOTIDE SEQUENCE</scope>
    <source>
        <strain evidence="2">CBS 113818</strain>
    </source>
</reference>
<proteinExistence type="predicted"/>
<organism evidence="2 3">
    <name type="scientific">Ophiobolus disseminans</name>
    <dbReference type="NCBI Taxonomy" id="1469910"/>
    <lineage>
        <taxon>Eukaryota</taxon>
        <taxon>Fungi</taxon>
        <taxon>Dikarya</taxon>
        <taxon>Ascomycota</taxon>
        <taxon>Pezizomycotina</taxon>
        <taxon>Dothideomycetes</taxon>
        <taxon>Pleosporomycetidae</taxon>
        <taxon>Pleosporales</taxon>
        <taxon>Pleosporineae</taxon>
        <taxon>Phaeosphaeriaceae</taxon>
        <taxon>Ophiobolus</taxon>
    </lineage>
</organism>
<protein>
    <submittedName>
        <fullName evidence="2">Uncharacterized protein</fullName>
    </submittedName>
</protein>
<name>A0A6A6ZZE4_9PLEO</name>
<evidence type="ECO:0000256" key="1">
    <source>
        <dbReference type="SAM" id="MobiDB-lite"/>
    </source>
</evidence>